<dbReference type="Proteomes" id="UP001430193">
    <property type="component" value="Unassembled WGS sequence"/>
</dbReference>
<dbReference type="InterPro" id="IPR008517">
    <property type="entry name" value="GNA1162-like"/>
</dbReference>
<dbReference type="RefSeq" id="WP_204630957.1">
    <property type="nucleotide sequence ID" value="NZ_BSOC01000004.1"/>
</dbReference>
<keyword evidence="1" id="KW-0732">Signal</keyword>
<dbReference type="Gene3D" id="3.40.50.10610">
    <property type="entry name" value="ABC-type transport auxiliary lipoprotein component"/>
    <property type="match status" value="1"/>
</dbReference>
<organism evidence="2 3">
    <name type="scientific">Dyella mobilis</name>
    <dbReference type="NCBI Taxonomy" id="1849582"/>
    <lineage>
        <taxon>Bacteria</taxon>
        <taxon>Pseudomonadati</taxon>
        <taxon>Pseudomonadota</taxon>
        <taxon>Gammaproteobacteria</taxon>
        <taxon>Lysobacterales</taxon>
        <taxon>Rhodanobacteraceae</taxon>
        <taxon>Dyella</taxon>
    </lineage>
</organism>
<accession>A0ABS2KDV2</accession>
<proteinExistence type="predicted"/>
<feature type="signal peptide" evidence="1">
    <location>
        <begin position="1"/>
        <end position="21"/>
    </location>
</feature>
<gene>
    <name evidence="2" type="ORF">ISS99_07425</name>
</gene>
<reference evidence="2" key="1">
    <citation type="submission" date="2020-10" db="EMBL/GenBank/DDBJ databases">
        <title>Phylogeny of dyella-like bacteria.</title>
        <authorList>
            <person name="Fu J."/>
        </authorList>
    </citation>
    <scope>NUCLEOTIDE SEQUENCE</scope>
    <source>
        <strain evidence="2">DHON07</strain>
    </source>
</reference>
<dbReference type="EMBL" id="JADIKF010000037">
    <property type="protein sequence ID" value="MBM7129351.1"/>
    <property type="molecule type" value="Genomic_DNA"/>
</dbReference>
<evidence type="ECO:0000256" key="1">
    <source>
        <dbReference type="SAM" id="SignalP"/>
    </source>
</evidence>
<protein>
    <submittedName>
        <fullName evidence="2">DUF799 domain-containing protein</fullName>
    </submittedName>
</protein>
<keyword evidence="3" id="KW-1185">Reference proteome</keyword>
<sequence length="220" mass="23338">MKNLFRVSAIAVVCALMMACAANRPAGRDYSAYKESMPRSILVLPPVNQSPDVNASLSMLSVTTEPLAEAGYYVMPVALVNETFKQNGVTTADDAQQIPAGKLRDIFGADSALYITVSKYGTSYRVISSVVEVEASAKLVDLRTGAVLWSGSAKASSDENKNYNNGGLIGALIGAAIDQVVHNVADDSHTTADVTSIRLLSAGRPNGLLYGPYNPKYQTD</sequence>
<comment type="caution">
    <text evidence="2">The sequence shown here is derived from an EMBL/GenBank/DDBJ whole genome shotgun (WGS) entry which is preliminary data.</text>
</comment>
<dbReference type="Pfam" id="PF05643">
    <property type="entry name" value="GNA1162-like"/>
    <property type="match status" value="1"/>
</dbReference>
<name>A0ABS2KDV2_9GAMM</name>
<dbReference type="PROSITE" id="PS51257">
    <property type="entry name" value="PROKAR_LIPOPROTEIN"/>
    <property type="match status" value="1"/>
</dbReference>
<feature type="chain" id="PRO_5046266730" evidence="1">
    <location>
        <begin position="22"/>
        <end position="220"/>
    </location>
</feature>
<evidence type="ECO:0000313" key="2">
    <source>
        <dbReference type="EMBL" id="MBM7129351.1"/>
    </source>
</evidence>
<evidence type="ECO:0000313" key="3">
    <source>
        <dbReference type="Proteomes" id="UP001430193"/>
    </source>
</evidence>